<evidence type="ECO:0000256" key="13">
    <source>
        <dbReference type="ARBA" id="ARBA00022908"/>
    </source>
</evidence>
<evidence type="ECO:0000256" key="2">
    <source>
        <dbReference type="ARBA" id="ARBA00022612"/>
    </source>
</evidence>
<keyword evidence="9" id="KW-0255">Endonuclease</keyword>
<dbReference type="VEuPathDB" id="FungiDB:PGTG_22484"/>
<keyword evidence="10" id="KW-0378">Hydrolase</keyword>
<comment type="function">
    <text evidence="1">The aspartyl protease (PR) mediates the proteolytic cleavages of the Gag and Gag-Pol polyproteins after assembly of the VLP.</text>
</comment>
<organism evidence="21 22">
    <name type="scientific">Puccinia graminis f. sp. tritici (strain CRL 75-36-700-3 / race SCCL)</name>
    <name type="common">Black stem rust fungus</name>
    <dbReference type="NCBI Taxonomy" id="418459"/>
    <lineage>
        <taxon>Eukaryota</taxon>
        <taxon>Fungi</taxon>
        <taxon>Dikarya</taxon>
        <taxon>Basidiomycota</taxon>
        <taxon>Pucciniomycotina</taxon>
        <taxon>Pucciniomycetes</taxon>
        <taxon>Pucciniales</taxon>
        <taxon>Pucciniaceae</taxon>
        <taxon>Puccinia</taxon>
    </lineage>
</organism>
<evidence type="ECO:0000256" key="15">
    <source>
        <dbReference type="ARBA" id="ARBA00022932"/>
    </source>
</evidence>
<dbReference type="GO" id="GO:0008270">
    <property type="term" value="F:zinc ion binding"/>
    <property type="evidence" value="ECO:0007669"/>
    <property type="project" value="UniProtKB-KW"/>
</dbReference>
<dbReference type="GO" id="GO:0008233">
    <property type="term" value="F:peptidase activity"/>
    <property type="evidence" value="ECO:0007669"/>
    <property type="project" value="UniProtKB-KW"/>
</dbReference>
<name>H6QUQ3_PUCGT</name>
<dbReference type="OrthoDB" id="2506726at2759"/>
<dbReference type="Gene3D" id="3.30.420.10">
    <property type="entry name" value="Ribonuclease H-like superfamily/Ribonuclease H"/>
    <property type="match status" value="1"/>
</dbReference>
<evidence type="ECO:0000256" key="12">
    <source>
        <dbReference type="ARBA" id="ARBA00022842"/>
    </source>
</evidence>
<dbReference type="InParanoid" id="H6QUQ3"/>
<dbReference type="GO" id="GO:0003887">
    <property type="term" value="F:DNA-directed DNA polymerase activity"/>
    <property type="evidence" value="ECO:0007669"/>
    <property type="project" value="UniProtKB-KW"/>
</dbReference>
<keyword evidence="18" id="KW-0863">Zinc-finger</keyword>
<dbReference type="InterPro" id="IPR036397">
    <property type="entry name" value="RNaseH_sf"/>
</dbReference>
<dbReference type="Pfam" id="PF13976">
    <property type="entry name" value="gag_pre-integrs"/>
    <property type="match status" value="1"/>
</dbReference>
<dbReference type="Proteomes" id="UP000008783">
    <property type="component" value="Unassembled WGS sequence"/>
</dbReference>
<evidence type="ECO:0000256" key="8">
    <source>
        <dbReference type="ARBA" id="ARBA00022741"/>
    </source>
</evidence>
<feature type="domain" description="CCHC-type" evidence="20">
    <location>
        <begin position="387"/>
        <end position="403"/>
    </location>
</feature>
<dbReference type="GO" id="GO:0003964">
    <property type="term" value="F:RNA-directed DNA polymerase activity"/>
    <property type="evidence" value="ECO:0007669"/>
    <property type="project" value="UniProtKB-KW"/>
</dbReference>
<keyword evidence="18" id="KW-0862">Zinc</keyword>
<dbReference type="InterPro" id="IPR054722">
    <property type="entry name" value="PolX-like_BBD"/>
</dbReference>
<evidence type="ECO:0000256" key="7">
    <source>
        <dbReference type="ARBA" id="ARBA00022723"/>
    </source>
</evidence>
<evidence type="ECO:0000256" key="18">
    <source>
        <dbReference type="PROSITE-ProRule" id="PRU00047"/>
    </source>
</evidence>
<keyword evidence="3" id="KW-0507">mRNA processing</keyword>
<dbReference type="RefSeq" id="XP_003888756.1">
    <property type="nucleotide sequence ID" value="XM_003888707.1"/>
</dbReference>
<dbReference type="GO" id="GO:0006508">
    <property type="term" value="P:proteolysis"/>
    <property type="evidence" value="ECO:0007669"/>
    <property type="project" value="UniProtKB-KW"/>
</dbReference>
<keyword evidence="4" id="KW-0645">Protease</keyword>
<feature type="compositionally biased region" description="Basic and acidic residues" evidence="19">
    <location>
        <begin position="67"/>
        <end position="82"/>
    </location>
</feature>
<dbReference type="GO" id="GO:0006310">
    <property type="term" value="P:DNA recombination"/>
    <property type="evidence" value="ECO:0007669"/>
    <property type="project" value="UniProtKB-KW"/>
</dbReference>
<keyword evidence="8" id="KW-0547">Nucleotide-binding</keyword>
<evidence type="ECO:0000256" key="4">
    <source>
        <dbReference type="ARBA" id="ARBA00022670"/>
    </source>
</evidence>
<dbReference type="EMBL" id="DS178349">
    <property type="protein sequence ID" value="EHS64765.1"/>
    <property type="molecule type" value="Genomic_DNA"/>
</dbReference>
<dbReference type="Pfam" id="PF00098">
    <property type="entry name" value="zf-CCHC"/>
    <property type="match status" value="1"/>
</dbReference>
<evidence type="ECO:0000256" key="10">
    <source>
        <dbReference type="ARBA" id="ARBA00022801"/>
    </source>
</evidence>
<evidence type="ECO:0000256" key="9">
    <source>
        <dbReference type="ARBA" id="ARBA00022759"/>
    </source>
</evidence>
<dbReference type="InterPro" id="IPR025724">
    <property type="entry name" value="GAG-pre-integrase_dom"/>
</dbReference>
<keyword evidence="6" id="KW-0540">Nuclease</keyword>
<protein>
    <recommendedName>
        <fullName evidence="20">CCHC-type domain-containing protein</fullName>
    </recommendedName>
</protein>
<keyword evidence="11" id="KW-0067">ATP-binding</keyword>
<dbReference type="InterPro" id="IPR039537">
    <property type="entry name" value="Retrotran_Ty1/copia-like"/>
</dbReference>
<dbReference type="PANTHER" id="PTHR42648:SF11">
    <property type="entry name" value="TRANSPOSON TY4-P GAG-POL POLYPROTEIN"/>
    <property type="match status" value="1"/>
</dbReference>
<dbReference type="Pfam" id="PF22936">
    <property type="entry name" value="Pol_BBD"/>
    <property type="match status" value="1"/>
</dbReference>
<evidence type="ECO:0000256" key="16">
    <source>
        <dbReference type="ARBA" id="ARBA00023113"/>
    </source>
</evidence>
<keyword evidence="16" id="KW-0917">Virion maturation</keyword>
<evidence type="ECO:0000256" key="1">
    <source>
        <dbReference type="ARBA" id="ARBA00002180"/>
    </source>
</evidence>
<keyword evidence="5" id="KW-0548">Nucleotidyltransferase</keyword>
<feature type="region of interest" description="Disordered" evidence="19">
    <location>
        <begin position="1"/>
        <end position="103"/>
    </location>
</feature>
<evidence type="ECO:0000256" key="3">
    <source>
        <dbReference type="ARBA" id="ARBA00022664"/>
    </source>
</evidence>
<keyword evidence="15" id="KW-0808">Transferase</keyword>
<evidence type="ECO:0000256" key="11">
    <source>
        <dbReference type="ARBA" id="ARBA00022840"/>
    </source>
</evidence>
<dbReference type="Gene3D" id="4.10.60.10">
    <property type="entry name" value="Zinc finger, CCHC-type"/>
    <property type="match status" value="1"/>
</dbReference>
<gene>
    <name evidence="21" type="ORF">PGTG_22484</name>
</gene>
<dbReference type="GO" id="GO:0006397">
    <property type="term" value="P:mRNA processing"/>
    <property type="evidence" value="ECO:0007669"/>
    <property type="project" value="UniProtKB-KW"/>
</dbReference>
<evidence type="ECO:0000256" key="17">
    <source>
        <dbReference type="ARBA" id="ARBA00023172"/>
    </source>
</evidence>
<dbReference type="GO" id="GO:0005524">
    <property type="term" value="F:ATP binding"/>
    <property type="evidence" value="ECO:0007669"/>
    <property type="project" value="UniProtKB-KW"/>
</dbReference>
<keyword evidence="15" id="KW-0239">DNA-directed DNA polymerase</keyword>
<dbReference type="GeneID" id="13541641"/>
<keyword evidence="17" id="KW-0233">DNA recombination</keyword>
<proteinExistence type="predicted"/>
<keyword evidence="2" id="KW-1188">Viral release from host cell</keyword>
<dbReference type="SMART" id="SM00343">
    <property type="entry name" value="ZnF_C2HC"/>
    <property type="match status" value="1"/>
</dbReference>
<sequence length="869" mass="96382">MSRSEQERNVWSRSSSVSVASTNGSESGFDPEDGSRRMGALFDAVLDGSDETQLADTTIKKPSKGKQPLEGRRAETYEEHRPAPSSSNLNAQAAGGHRQSQNIRHHAPHQVQLTVAKREYQEFQAAKVRLEQAKLISQTVVNINNCWKPENVLSADGSNFLQWTRELREIGASHLSEANFFFSRCDNSTFKKIGRLFIFAGVHQDLVPDIQPLGKTVDIYDFLKKKFTANSRAAQMNIWRRLNGLTIKHTEPSTALVTHVRDLYTELKGLNGRLCSDVVFGFLFQTAVMQSAAPFKKEFEQRVENAIQNDPTKSFPKFEAIVHNYNISQKQWVEYSSQASVALGPQMPSVMEATTDSDDFDFDAFLADVPQDNWSEALEFYAATAIKCWQCKSPGHYARDCTQRAGDHQAAKRRGGSAGTQHQASSHRQLATFVGSLYTQPATQSTPGRSPNAPPSHFQTQAKRLADFYRPRYQQQPTASQHQQSHKGGASAQVMEIGEIPDDLDDLDFRAMTLGEDIVSANVIFDTGASHHFSGSHSLLHDFRHLSKPLPLSVATTADQSYITGVGNLKFRGPNGLIIVIRGVLFCEQARSNLISMAALRKSKASVLYDNDRDAFEIFNGAGDHAFSCLLDKSRNRWCLSYPFLRSDGGGPNGDVSVFVSSINLSANNKTAEPTLSSTIPLFDFPVSSCPSVILPSSSNNPEINAAKAKFNNEEFFKEPIAKIDNFQWKPESLSKEEKQLLFWHRVFGHAGLRTLRKLIKEGLGEGLPKSLPHGSIHCPVCAISKSTAINTLSSTKREIKRMEILAVDLIGPFEVEAIDGSKYLLTLRDAASGYCFVKPIKAKSDSNKVIMDTITRLERITTNKVKLL</sequence>
<keyword evidence="22" id="KW-1185">Reference proteome</keyword>
<dbReference type="SUPFAM" id="SSF57756">
    <property type="entry name" value="Retrovirus zinc finger-like domains"/>
    <property type="match status" value="1"/>
</dbReference>
<dbReference type="HOGENOM" id="CLU_022200_0_0_1"/>
<dbReference type="KEGG" id="pgr:PGTG_22484"/>
<dbReference type="PROSITE" id="PS50158">
    <property type="entry name" value="ZF_CCHC"/>
    <property type="match status" value="1"/>
</dbReference>
<dbReference type="GO" id="GO:0015074">
    <property type="term" value="P:DNA integration"/>
    <property type="evidence" value="ECO:0007669"/>
    <property type="project" value="UniProtKB-KW"/>
</dbReference>
<evidence type="ECO:0000256" key="6">
    <source>
        <dbReference type="ARBA" id="ARBA00022722"/>
    </source>
</evidence>
<evidence type="ECO:0000313" key="21">
    <source>
        <dbReference type="EMBL" id="EHS64765.1"/>
    </source>
</evidence>
<keyword evidence="7" id="KW-0479">Metal-binding</keyword>
<keyword evidence="14" id="KW-0695">RNA-directed DNA polymerase</keyword>
<accession>H6QUQ3</accession>
<feature type="compositionally biased region" description="Basic and acidic residues" evidence="19">
    <location>
        <begin position="1"/>
        <end position="10"/>
    </location>
</feature>
<dbReference type="PANTHER" id="PTHR42648">
    <property type="entry name" value="TRANSPOSASE, PUTATIVE-RELATED"/>
    <property type="match status" value="1"/>
</dbReference>
<dbReference type="GO" id="GO:0003676">
    <property type="term" value="F:nucleic acid binding"/>
    <property type="evidence" value="ECO:0007669"/>
    <property type="project" value="InterPro"/>
</dbReference>
<dbReference type="InterPro" id="IPR001878">
    <property type="entry name" value="Znf_CCHC"/>
</dbReference>
<evidence type="ECO:0000259" key="20">
    <source>
        <dbReference type="PROSITE" id="PS50158"/>
    </source>
</evidence>
<keyword evidence="13" id="KW-0229">DNA integration</keyword>
<feature type="compositionally biased region" description="Low complexity" evidence="19">
    <location>
        <begin position="11"/>
        <end position="27"/>
    </location>
</feature>
<dbReference type="AlphaFoldDB" id="H6QUQ3"/>
<keyword evidence="12" id="KW-0460">Magnesium</keyword>
<evidence type="ECO:0000256" key="14">
    <source>
        <dbReference type="ARBA" id="ARBA00022918"/>
    </source>
</evidence>
<evidence type="ECO:0000256" key="19">
    <source>
        <dbReference type="SAM" id="MobiDB-lite"/>
    </source>
</evidence>
<reference evidence="22" key="1">
    <citation type="journal article" date="2011" name="Proc. Natl. Acad. Sci. U.S.A.">
        <title>Obligate biotrophy features unraveled by the genomic analysis of rust fungi.</title>
        <authorList>
            <person name="Duplessis S."/>
            <person name="Cuomo C.A."/>
            <person name="Lin Y.-C."/>
            <person name="Aerts A."/>
            <person name="Tisserant E."/>
            <person name="Veneault-Fourrey C."/>
            <person name="Joly D.L."/>
            <person name="Hacquard S."/>
            <person name="Amselem J."/>
            <person name="Cantarel B.L."/>
            <person name="Chiu R."/>
            <person name="Coutinho P.M."/>
            <person name="Feau N."/>
            <person name="Field M."/>
            <person name="Frey P."/>
            <person name="Gelhaye E."/>
            <person name="Goldberg J."/>
            <person name="Grabherr M.G."/>
            <person name="Kodira C.D."/>
            <person name="Kohler A."/>
            <person name="Kuees U."/>
            <person name="Lindquist E.A."/>
            <person name="Lucas S.M."/>
            <person name="Mago R."/>
            <person name="Mauceli E."/>
            <person name="Morin E."/>
            <person name="Murat C."/>
            <person name="Pangilinan J.L."/>
            <person name="Park R."/>
            <person name="Pearson M."/>
            <person name="Quesneville H."/>
            <person name="Rouhier N."/>
            <person name="Sakthikumar S."/>
            <person name="Salamov A.A."/>
            <person name="Schmutz J."/>
            <person name="Selles B."/>
            <person name="Shapiro H."/>
            <person name="Tanguay P."/>
            <person name="Tuskan G.A."/>
            <person name="Henrissat B."/>
            <person name="Van de Peer Y."/>
            <person name="Rouze P."/>
            <person name="Ellis J.G."/>
            <person name="Dodds P.N."/>
            <person name="Schein J.E."/>
            <person name="Zhong S."/>
            <person name="Hamelin R.C."/>
            <person name="Grigoriev I.V."/>
            <person name="Szabo L.J."/>
            <person name="Martin F."/>
        </authorList>
    </citation>
    <scope>NUCLEOTIDE SEQUENCE [LARGE SCALE GENOMIC DNA]</scope>
    <source>
        <strain evidence="22">CRL 75-36-700-3 / race SCCL</strain>
    </source>
</reference>
<dbReference type="InterPro" id="IPR036875">
    <property type="entry name" value="Znf_CCHC_sf"/>
</dbReference>
<dbReference type="GO" id="GO:0004519">
    <property type="term" value="F:endonuclease activity"/>
    <property type="evidence" value="ECO:0007669"/>
    <property type="project" value="UniProtKB-KW"/>
</dbReference>
<evidence type="ECO:0000313" key="22">
    <source>
        <dbReference type="Proteomes" id="UP000008783"/>
    </source>
</evidence>
<evidence type="ECO:0000256" key="5">
    <source>
        <dbReference type="ARBA" id="ARBA00022695"/>
    </source>
</evidence>